<evidence type="ECO:0000256" key="1">
    <source>
        <dbReference type="SAM" id="MobiDB-lite"/>
    </source>
</evidence>
<proteinExistence type="predicted"/>
<feature type="region of interest" description="Disordered" evidence="1">
    <location>
        <begin position="163"/>
        <end position="205"/>
    </location>
</feature>
<dbReference type="Proteomes" id="UP001652641">
    <property type="component" value="Chromosome X"/>
</dbReference>
<evidence type="ECO:0000313" key="3">
    <source>
        <dbReference type="RefSeq" id="XP_072599640.1"/>
    </source>
</evidence>
<organism evidence="2 3">
    <name type="scientific">Vulpes vulpes</name>
    <name type="common">Red fox</name>
    <dbReference type="NCBI Taxonomy" id="9627"/>
    <lineage>
        <taxon>Eukaryota</taxon>
        <taxon>Metazoa</taxon>
        <taxon>Chordata</taxon>
        <taxon>Craniata</taxon>
        <taxon>Vertebrata</taxon>
        <taxon>Euteleostomi</taxon>
        <taxon>Mammalia</taxon>
        <taxon>Eutheria</taxon>
        <taxon>Laurasiatheria</taxon>
        <taxon>Carnivora</taxon>
        <taxon>Caniformia</taxon>
        <taxon>Canidae</taxon>
        <taxon>Vulpes</taxon>
    </lineage>
</organism>
<feature type="region of interest" description="Disordered" evidence="1">
    <location>
        <begin position="237"/>
        <end position="261"/>
    </location>
</feature>
<protein>
    <submittedName>
        <fullName evidence="3">Uncharacterized protein</fullName>
    </submittedName>
</protein>
<reference evidence="3" key="1">
    <citation type="submission" date="2025-08" db="UniProtKB">
        <authorList>
            <consortium name="RefSeq"/>
        </authorList>
    </citation>
    <scope>IDENTIFICATION</scope>
    <source>
        <tissue evidence="3">Cell line</tissue>
    </source>
</reference>
<accession>A0ABM4ZAS7</accession>
<evidence type="ECO:0000313" key="2">
    <source>
        <dbReference type="Proteomes" id="UP001652641"/>
    </source>
</evidence>
<feature type="compositionally biased region" description="Gly residues" evidence="1">
    <location>
        <begin position="176"/>
        <end position="188"/>
    </location>
</feature>
<keyword evidence="2" id="KW-1185">Reference proteome</keyword>
<name>A0ABM4ZAS7_VULVU</name>
<gene>
    <name evidence="3" type="primary">LOC112911490</name>
</gene>
<dbReference type="GeneID" id="112911490"/>
<feature type="region of interest" description="Disordered" evidence="1">
    <location>
        <begin position="43"/>
        <end position="102"/>
    </location>
</feature>
<dbReference type="RefSeq" id="XP_072599640.1">
    <property type="nucleotide sequence ID" value="XM_072743539.1"/>
</dbReference>
<sequence>MESDSFWSLYLVRKRILGGAKRHPAGHLVALRSFTKQALPSRGCSLPGISSQSPRGKAAGGAPRSLLSSDCHPGPEGDLPRGGRSCSLSLPQQPDPLAPLGEAAGARPLASRLAGPGRSSWEEGAAALGALFLGPCTRLNVLLTEDGPQTSWEAAGTAVGLRNYTRPPGPVSGHPAGPGGSVGRGGPGAEDAPERQGRPSLARPGLLAGGRVRTWAIEAPSGSKKRLRWRGPPEVLTRAGARSQPFHDDGGRGVPAEHAAGSLRLTGPGSHGVAMEVAMEVAWAAFSSETWGLSPAHVVLGRGRAPSQCGAPLRRPRRPAHSPFGGTQLCALL</sequence>